<name>R4PMC9_9BACT</name>
<gene>
    <name evidence="9" type="ORF">L336_0341</name>
</gene>
<dbReference type="KEGG" id="saal:L336_0341"/>
<organism evidence="9 10">
    <name type="scientific">Candidatus Saccharimonas aalborgensis</name>
    <dbReference type="NCBI Taxonomy" id="1332188"/>
    <lineage>
        <taxon>Bacteria</taxon>
        <taxon>Candidatus Saccharimonadota</taxon>
        <taxon>Candidatus Saccharimonadia</taxon>
        <taxon>Candidatus Saccharimonadales</taxon>
        <taxon>Candidatus Saccharimonadaceae</taxon>
        <taxon>Candidatus Saccharimonas</taxon>
    </lineage>
</organism>
<dbReference type="STRING" id="1332188.L336_0341"/>
<dbReference type="HOGENOM" id="CLU_062974_3_0_0"/>
<accession>R4PMC9</accession>
<dbReference type="InterPro" id="IPR048300">
    <property type="entry name" value="TACO1_YebC-like_2nd/3rd_dom"/>
</dbReference>
<evidence type="ECO:0000256" key="2">
    <source>
        <dbReference type="ARBA" id="ARBA00022490"/>
    </source>
</evidence>
<proteinExistence type="inferred from homology"/>
<evidence type="ECO:0000313" key="10">
    <source>
        <dbReference type="Proteomes" id="UP000013893"/>
    </source>
</evidence>
<evidence type="ECO:0000256" key="4">
    <source>
        <dbReference type="ARBA" id="ARBA00023125"/>
    </source>
</evidence>
<keyword evidence="5 6" id="KW-0804">Transcription</keyword>
<dbReference type="HAMAP" id="MF_00693">
    <property type="entry name" value="Transcrip_reg_TACO1"/>
    <property type="match status" value="1"/>
</dbReference>
<dbReference type="NCBIfam" id="TIGR01033">
    <property type="entry name" value="YebC/PmpR family DNA-binding transcriptional regulator"/>
    <property type="match status" value="1"/>
</dbReference>
<evidence type="ECO:0000256" key="1">
    <source>
        <dbReference type="ARBA" id="ARBA00008724"/>
    </source>
</evidence>
<dbReference type="NCBIfam" id="NF009044">
    <property type="entry name" value="PRK12378.1"/>
    <property type="match status" value="1"/>
</dbReference>
<reference evidence="9 10" key="1">
    <citation type="journal article" date="2013" name="Nat. Biotechnol.">
        <title>Genome sequences of rare, uncultured bacteria obtained by differential coverage binning of multiple metagenomes.</title>
        <authorList>
            <person name="Albertsen M."/>
            <person name="Hugenholtz P."/>
            <person name="Skarshewski A."/>
            <person name="Nielsen K.L."/>
            <person name="Tyson G.W."/>
            <person name="Nielsen P.H."/>
        </authorList>
    </citation>
    <scope>NUCLEOTIDE SEQUENCE [LARGE SCALE GENOMIC DNA]</scope>
    <source>
        <strain evidence="9">TM71</strain>
    </source>
</reference>
<evidence type="ECO:0000313" key="9">
    <source>
        <dbReference type="EMBL" id="AGL62049.1"/>
    </source>
</evidence>
<dbReference type="AlphaFoldDB" id="R4PMC9"/>
<dbReference type="Pfam" id="PF20772">
    <property type="entry name" value="TACO1_YebC_N"/>
    <property type="match status" value="1"/>
</dbReference>
<dbReference type="FunFam" id="1.10.10.200:FF:000002">
    <property type="entry name" value="Probable transcriptional regulatory protein CLM62_37755"/>
    <property type="match status" value="1"/>
</dbReference>
<evidence type="ECO:0000256" key="6">
    <source>
        <dbReference type="HAMAP-Rule" id="MF_00693"/>
    </source>
</evidence>
<comment type="subcellular location">
    <subcellularLocation>
        <location evidence="6">Cytoplasm</location>
    </subcellularLocation>
</comment>
<dbReference type="PANTHER" id="PTHR12532:SF6">
    <property type="entry name" value="TRANSCRIPTIONAL REGULATORY PROTEIN YEBC-RELATED"/>
    <property type="match status" value="1"/>
</dbReference>
<dbReference type="SUPFAM" id="SSF75625">
    <property type="entry name" value="YebC-like"/>
    <property type="match status" value="1"/>
</dbReference>
<dbReference type="EMBL" id="CP005957">
    <property type="protein sequence ID" value="AGL62049.1"/>
    <property type="molecule type" value="Genomic_DNA"/>
</dbReference>
<dbReference type="GO" id="GO:0003677">
    <property type="term" value="F:DNA binding"/>
    <property type="evidence" value="ECO:0007669"/>
    <property type="project" value="UniProtKB-UniRule"/>
</dbReference>
<feature type="domain" description="TACO1/YebC-like second and third" evidence="7">
    <location>
        <begin position="85"/>
        <end position="238"/>
    </location>
</feature>
<dbReference type="InterPro" id="IPR026564">
    <property type="entry name" value="Transcrip_reg_TACO1-like_dom3"/>
</dbReference>
<keyword evidence="10" id="KW-1185">Reference proteome</keyword>
<keyword evidence="3 6" id="KW-0805">Transcription regulation</keyword>
<keyword evidence="4 6" id="KW-0238">DNA-binding</keyword>
<evidence type="ECO:0000259" key="7">
    <source>
        <dbReference type="Pfam" id="PF01709"/>
    </source>
</evidence>
<dbReference type="InterPro" id="IPR002876">
    <property type="entry name" value="Transcrip_reg_TACO1-like"/>
</dbReference>
<dbReference type="InterPro" id="IPR029072">
    <property type="entry name" value="YebC-like"/>
</dbReference>
<dbReference type="Pfam" id="PF01709">
    <property type="entry name" value="Transcrip_reg"/>
    <property type="match status" value="1"/>
</dbReference>
<dbReference type="GO" id="GO:0006355">
    <property type="term" value="P:regulation of DNA-templated transcription"/>
    <property type="evidence" value="ECO:0007669"/>
    <property type="project" value="UniProtKB-UniRule"/>
</dbReference>
<dbReference type="NCBIfam" id="NF001030">
    <property type="entry name" value="PRK00110.1"/>
    <property type="match status" value="1"/>
</dbReference>
<protein>
    <recommendedName>
        <fullName evidence="6">Probable transcriptional regulatory protein L336_0341</fullName>
    </recommendedName>
</protein>
<dbReference type="InterPro" id="IPR017856">
    <property type="entry name" value="Integrase-like_N"/>
</dbReference>
<comment type="similarity">
    <text evidence="1 6">Belongs to the TACO1 family.</text>
</comment>
<keyword evidence="2 6" id="KW-0963">Cytoplasm</keyword>
<evidence type="ECO:0000256" key="3">
    <source>
        <dbReference type="ARBA" id="ARBA00023015"/>
    </source>
</evidence>
<dbReference type="Gene3D" id="1.10.10.200">
    <property type="match status" value="1"/>
</dbReference>
<dbReference type="InterPro" id="IPR049083">
    <property type="entry name" value="TACO1_YebC_N"/>
</dbReference>
<dbReference type="PANTHER" id="PTHR12532">
    <property type="entry name" value="TRANSLATIONAL ACTIVATOR OF CYTOCHROME C OXIDASE 1"/>
    <property type="match status" value="1"/>
</dbReference>
<evidence type="ECO:0000259" key="8">
    <source>
        <dbReference type="Pfam" id="PF20772"/>
    </source>
</evidence>
<evidence type="ECO:0000256" key="5">
    <source>
        <dbReference type="ARBA" id="ARBA00023163"/>
    </source>
</evidence>
<dbReference type="GO" id="GO:0005829">
    <property type="term" value="C:cytosol"/>
    <property type="evidence" value="ECO:0007669"/>
    <property type="project" value="TreeGrafter"/>
</dbReference>
<sequence>MWRGAMSGHSKWSKIKRDKGANDAKRGAIFTRIGNQIAIAARAGVDPTMNAALALAIEKAKAANMPMSNIQRAIDRVADKSAAALEEVTYEGYGPGGVGIIVETATDNKNRTYPEVRTAITKNGGTMADAGSVAFQFTRKGVIRVGASDESALMTVLDAGAEDAVEEDDEILVYTDMKDLAHSRATIAQSGLPVLDAELQYVPNATVPIVDPDIARKLLKVLDALEELDDVVNVHTNADIQVDIDDES</sequence>
<dbReference type="Gene3D" id="3.30.70.980">
    <property type="match status" value="2"/>
</dbReference>
<feature type="domain" description="TACO1/YebC-like N-terminal" evidence="8">
    <location>
        <begin position="10"/>
        <end position="79"/>
    </location>
</feature>
<dbReference type="Proteomes" id="UP000013893">
    <property type="component" value="Chromosome"/>
</dbReference>
<dbReference type="PATRIC" id="fig|1332188.3.peg.336"/>